<dbReference type="RefSeq" id="WP_234879339.1">
    <property type="nucleotide sequence ID" value="NZ_SLVU01000031.1"/>
</dbReference>
<comment type="caution">
    <text evidence="2">The sequence shown here is derived from an EMBL/GenBank/DDBJ whole genome shotgun (WGS) entry which is preliminary data.</text>
</comment>
<sequence length="125" mass="13739">MTLHQDLIAGEWVGSDGVANETLPLFAAARGRHAQGLFPGAVLRDRRDGLVGDLPLKEKEIYARRSAEIEPIVDLRLVDLREDHAIQMGVPTDVAKSSRQTLARRGRLLSMSPSPRRTASSIHHA</sequence>
<gene>
    <name evidence="2" type="ORF">EV184_13119</name>
</gene>
<reference evidence="2 3" key="1">
    <citation type="submission" date="2019-03" db="EMBL/GenBank/DDBJ databases">
        <title>Genomic Encyclopedia of Type Strains, Phase IV (KMG-V): Genome sequencing to study the core and pangenomes of soil and plant-associated prokaryotes.</title>
        <authorList>
            <person name="Whitman W."/>
        </authorList>
    </citation>
    <scope>NUCLEOTIDE SEQUENCE [LARGE SCALE GENOMIC DNA]</scope>
    <source>
        <strain evidence="2 3">23C40</strain>
    </source>
</reference>
<evidence type="ECO:0000313" key="2">
    <source>
        <dbReference type="EMBL" id="TCN19272.1"/>
    </source>
</evidence>
<proteinExistence type="predicted"/>
<protein>
    <submittedName>
        <fullName evidence="2">Uncharacterized protein</fullName>
    </submittedName>
</protein>
<organism evidence="2 3">
    <name type="scientific">Sinorhizobium americanum</name>
    <dbReference type="NCBI Taxonomy" id="194963"/>
    <lineage>
        <taxon>Bacteria</taxon>
        <taxon>Pseudomonadati</taxon>
        <taxon>Pseudomonadota</taxon>
        <taxon>Alphaproteobacteria</taxon>
        <taxon>Hyphomicrobiales</taxon>
        <taxon>Rhizobiaceae</taxon>
        <taxon>Sinorhizobium/Ensifer group</taxon>
        <taxon>Sinorhizobium</taxon>
    </lineage>
</organism>
<evidence type="ECO:0000313" key="3">
    <source>
        <dbReference type="Proteomes" id="UP000295043"/>
    </source>
</evidence>
<name>A0A4R2B1B4_9HYPH</name>
<dbReference type="EMBL" id="SLVU01000031">
    <property type="protein sequence ID" value="TCN19272.1"/>
    <property type="molecule type" value="Genomic_DNA"/>
</dbReference>
<feature type="compositionally biased region" description="Polar residues" evidence="1">
    <location>
        <begin position="111"/>
        <end position="125"/>
    </location>
</feature>
<feature type="region of interest" description="Disordered" evidence="1">
    <location>
        <begin position="92"/>
        <end position="125"/>
    </location>
</feature>
<accession>A0A4R2B1B4</accession>
<evidence type="ECO:0000256" key="1">
    <source>
        <dbReference type="SAM" id="MobiDB-lite"/>
    </source>
</evidence>
<dbReference type="Proteomes" id="UP000295043">
    <property type="component" value="Unassembled WGS sequence"/>
</dbReference>
<dbReference type="AlphaFoldDB" id="A0A4R2B1B4"/>